<dbReference type="SMART" id="SM00448">
    <property type="entry name" value="REC"/>
    <property type="match status" value="1"/>
</dbReference>
<accession>A0A511Z6S6</accession>
<keyword evidence="5" id="KW-0597">Phosphoprotein</keyword>
<dbReference type="InterPro" id="IPR011006">
    <property type="entry name" value="CheY-like_superfamily"/>
</dbReference>
<dbReference type="Gene3D" id="3.40.50.2300">
    <property type="match status" value="1"/>
</dbReference>
<evidence type="ECO:0000259" key="7">
    <source>
        <dbReference type="PROSITE" id="PS50930"/>
    </source>
</evidence>
<evidence type="ECO:0000256" key="1">
    <source>
        <dbReference type="ARBA" id="ARBA00022490"/>
    </source>
</evidence>
<evidence type="ECO:0000256" key="5">
    <source>
        <dbReference type="PROSITE-ProRule" id="PRU00169"/>
    </source>
</evidence>
<gene>
    <name evidence="8" type="primary">agrA</name>
    <name evidence="8" type="ORF">SLU01_14460</name>
</gene>
<dbReference type="InterPro" id="IPR007492">
    <property type="entry name" value="LytTR_DNA-bd_dom"/>
</dbReference>
<evidence type="ECO:0000256" key="2">
    <source>
        <dbReference type="ARBA" id="ARBA00023012"/>
    </source>
</evidence>
<proteinExistence type="predicted"/>
<dbReference type="PROSITE" id="PS50930">
    <property type="entry name" value="HTH_LYTTR"/>
    <property type="match status" value="1"/>
</dbReference>
<dbReference type="InterPro" id="IPR046947">
    <property type="entry name" value="LytR-like"/>
</dbReference>
<dbReference type="Gene3D" id="2.40.50.1020">
    <property type="entry name" value="LytTr DNA-binding domain"/>
    <property type="match status" value="1"/>
</dbReference>
<keyword evidence="9" id="KW-1185">Reference proteome</keyword>
<keyword evidence="3" id="KW-0010">Activator</keyword>
<sequence>MRVIICEDEIRQQQFLHKEIMNYASFHEPSIEVVLCTNTPDEVFTYLESKEADCYFLDIELNHPLSGMEVAMEIRRLDPLATIIFITSHADQLKLTFTYKLAALDFIVKETPDQIASDVREALQAAFTKYKQLGEIDHPAMIQIAIGERIKNIAMQDIYFIESSSIPHKLALHERNGYYEFYGKLVDFENVDLSFFRCHKSYLINLRHVKEINRKDRIVKMTNGTECIISFRQLRELQKRLLDLPSTDQEIWMDERKNHANNRTRDCN</sequence>
<keyword evidence="1" id="KW-0963">Cytoplasm</keyword>
<protein>
    <submittedName>
        <fullName evidence="8">Accessory gene regulator protein A</fullName>
    </submittedName>
</protein>
<dbReference type="RefSeq" id="WP_147056761.1">
    <property type="nucleotide sequence ID" value="NZ_BJYL01000017.1"/>
</dbReference>
<feature type="domain" description="Response regulatory" evidence="6">
    <location>
        <begin position="2"/>
        <end position="124"/>
    </location>
</feature>
<dbReference type="InterPro" id="IPR001789">
    <property type="entry name" value="Sig_transdc_resp-reg_receiver"/>
</dbReference>
<dbReference type="PANTHER" id="PTHR37299:SF3">
    <property type="entry name" value="STAGE 0 SPORULATION PROTEIN A HOMOLOG"/>
    <property type="match status" value="1"/>
</dbReference>
<evidence type="ECO:0000256" key="4">
    <source>
        <dbReference type="ARBA" id="ARBA00037164"/>
    </source>
</evidence>
<feature type="domain" description="HTH LytTR-type" evidence="7">
    <location>
        <begin position="142"/>
        <end position="243"/>
    </location>
</feature>
<name>A0A511Z6S6_9BACL</name>
<dbReference type="PROSITE" id="PS50110">
    <property type="entry name" value="RESPONSE_REGULATORY"/>
    <property type="match status" value="1"/>
</dbReference>
<dbReference type="SMART" id="SM00850">
    <property type="entry name" value="LytTR"/>
    <property type="match status" value="1"/>
</dbReference>
<dbReference type="GO" id="GO:0000156">
    <property type="term" value="F:phosphorelay response regulator activity"/>
    <property type="evidence" value="ECO:0007669"/>
    <property type="project" value="InterPro"/>
</dbReference>
<dbReference type="AlphaFoldDB" id="A0A511Z6S6"/>
<dbReference type="EMBL" id="BJYL01000017">
    <property type="protein sequence ID" value="GEN83134.1"/>
    <property type="molecule type" value="Genomic_DNA"/>
</dbReference>
<evidence type="ECO:0000313" key="8">
    <source>
        <dbReference type="EMBL" id="GEN83134.1"/>
    </source>
</evidence>
<evidence type="ECO:0000313" key="9">
    <source>
        <dbReference type="Proteomes" id="UP000321901"/>
    </source>
</evidence>
<organism evidence="8 9">
    <name type="scientific">Sporosarcina luteola</name>
    <dbReference type="NCBI Taxonomy" id="582850"/>
    <lineage>
        <taxon>Bacteria</taxon>
        <taxon>Bacillati</taxon>
        <taxon>Bacillota</taxon>
        <taxon>Bacilli</taxon>
        <taxon>Bacillales</taxon>
        <taxon>Caryophanaceae</taxon>
        <taxon>Sporosarcina</taxon>
    </lineage>
</organism>
<comment type="caution">
    <text evidence="8">The sequence shown here is derived from an EMBL/GenBank/DDBJ whole genome shotgun (WGS) entry which is preliminary data.</text>
</comment>
<dbReference type="GO" id="GO:0003677">
    <property type="term" value="F:DNA binding"/>
    <property type="evidence" value="ECO:0007669"/>
    <property type="project" value="InterPro"/>
</dbReference>
<evidence type="ECO:0000259" key="6">
    <source>
        <dbReference type="PROSITE" id="PS50110"/>
    </source>
</evidence>
<dbReference type="Pfam" id="PF00072">
    <property type="entry name" value="Response_reg"/>
    <property type="match status" value="1"/>
</dbReference>
<dbReference type="Proteomes" id="UP000321901">
    <property type="component" value="Unassembled WGS sequence"/>
</dbReference>
<feature type="modified residue" description="4-aspartylphosphate" evidence="5">
    <location>
        <position position="58"/>
    </location>
</feature>
<evidence type="ECO:0000256" key="3">
    <source>
        <dbReference type="ARBA" id="ARBA00023159"/>
    </source>
</evidence>
<comment type="function">
    <text evidence="4">Required for high-level post-exponential phase expression of a series of secreted proteins.</text>
</comment>
<dbReference type="PANTHER" id="PTHR37299">
    <property type="entry name" value="TRANSCRIPTIONAL REGULATOR-RELATED"/>
    <property type="match status" value="1"/>
</dbReference>
<dbReference type="SUPFAM" id="SSF52172">
    <property type="entry name" value="CheY-like"/>
    <property type="match status" value="1"/>
</dbReference>
<keyword evidence="2" id="KW-0902">Two-component regulatory system</keyword>
<reference evidence="8 9" key="1">
    <citation type="submission" date="2019-07" db="EMBL/GenBank/DDBJ databases">
        <title>Whole genome shotgun sequence of Sporosarcina luteola NBRC 105378.</title>
        <authorList>
            <person name="Hosoyama A."/>
            <person name="Uohara A."/>
            <person name="Ohji S."/>
            <person name="Ichikawa N."/>
        </authorList>
    </citation>
    <scope>NUCLEOTIDE SEQUENCE [LARGE SCALE GENOMIC DNA]</scope>
    <source>
        <strain evidence="8 9">NBRC 105378</strain>
    </source>
</reference>
<dbReference type="Pfam" id="PF04397">
    <property type="entry name" value="LytTR"/>
    <property type="match status" value="1"/>
</dbReference>
<dbReference type="OrthoDB" id="9809318at2"/>